<dbReference type="PANTHER" id="PTHR42716:SF1">
    <property type="entry name" value="SLL0471 PROTEIN"/>
    <property type="match status" value="1"/>
</dbReference>
<dbReference type="InterPro" id="IPR036188">
    <property type="entry name" value="FAD/NAD-bd_sf"/>
</dbReference>
<evidence type="ECO:0008006" key="4">
    <source>
        <dbReference type="Google" id="ProtNLM"/>
    </source>
</evidence>
<dbReference type="SUPFAM" id="SSF51905">
    <property type="entry name" value="FAD/NAD(P)-binding domain"/>
    <property type="match status" value="1"/>
</dbReference>
<dbReference type="GO" id="GO:0009435">
    <property type="term" value="P:NAD+ biosynthetic process"/>
    <property type="evidence" value="ECO:0007669"/>
    <property type="project" value="InterPro"/>
</dbReference>
<dbReference type="GO" id="GO:0008734">
    <property type="term" value="F:L-aspartate oxidase activity"/>
    <property type="evidence" value="ECO:0007669"/>
    <property type="project" value="InterPro"/>
</dbReference>
<dbReference type="InterPro" id="IPR005288">
    <property type="entry name" value="NadB"/>
</dbReference>
<dbReference type="Pfam" id="PF12831">
    <property type="entry name" value="FAD_oxidored"/>
    <property type="match status" value="2"/>
</dbReference>
<keyword evidence="3" id="KW-1185">Reference proteome</keyword>
<name>A0A9D4M842_DREPO</name>
<proteinExistence type="predicted"/>
<organism evidence="2 3">
    <name type="scientific">Dreissena polymorpha</name>
    <name type="common">Zebra mussel</name>
    <name type="synonym">Mytilus polymorpha</name>
    <dbReference type="NCBI Taxonomy" id="45954"/>
    <lineage>
        <taxon>Eukaryota</taxon>
        <taxon>Metazoa</taxon>
        <taxon>Spiralia</taxon>
        <taxon>Lophotrochozoa</taxon>
        <taxon>Mollusca</taxon>
        <taxon>Bivalvia</taxon>
        <taxon>Autobranchia</taxon>
        <taxon>Heteroconchia</taxon>
        <taxon>Euheterodonta</taxon>
        <taxon>Imparidentia</taxon>
        <taxon>Neoheterodontei</taxon>
        <taxon>Myida</taxon>
        <taxon>Dreissenoidea</taxon>
        <taxon>Dreissenidae</taxon>
        <taxon>Dreissena</taxon>
    </lineage>
</organism>
<evidence type="ECO:0000313" key="3">
    <source>
        <dbReference type="Proteomes" id="UP000828390"/>
    </source>
</evidence>
<dbReference type="Gene3D" id="3.50.50.60">
    <property type="entry name" value="FAD/NAD(P)-binding domain"/>
    <property type="match status" value="1"/>
</dbReference>
<sequence>MKFLNFQIGLLVTVLCMNYLVLGDMAYTCDVIIAGGSTAALGAALSAARADANLVVCLTEPSDWLGGQLTSSAVSAIDFGTLNRNWWFQSTTFQAMINSLGSNHGACWVSTVCYLPKDILVWINDNVARLPNLKVFYNTVVKSVTTDNDAVSSVYAIQRSSKDGIDQWGRLLSDTIRDWYSPADSAMFTKSVITLQRSNGGTPVIIDASEFGDVLALGKAGYRQGVEYPIENSSATNERCGQRFTIPFYMNYNNVRLNDSASLQSHGDYSMGASPWGNIWSYRRSKSMPGLVFHQAHIGEISNQNWGTGNDFLDSYILLSKSETTGQLSNWMGGIDVSVLSLGEARAYGWYHFYKNQSGSIKEYIGLDTQHSAGTQTGLAKLPYIRDTRRSVGLDGFVLRKSDMDTPVCFSPNISQVSPNVNPHALNCNQYATRFPDSVAIGNYLADIHGVANCAWPSYINNYKTLPFHVPFRALTNQRYSNLLVAGKTMSQTFMANAATRTHPTEFATGEAAGMAATLMVNNGYSSRDMLANIDSLQKELRKSMPLYWDEPRVGQLTVIG</sequence>
<reference evidence="2" key="2">
    <citation type="submission" date="2020-11" db="EMBL/GenBank/DDBJ databases">
        <authorList>
            <person name="McCartney M.A."/>
            <person name="Auch B."/>
            <person name="Kono T."/>
            <person name="Mallez S."/>
            <person name="Becker A."/>
            <person name="Gohl D.M."/>
            <person name="Silverstein K.A.T."/>
            <person name="Koren S."/>
            <person name="Bechman K.B."/>
            <person name="Herman A."/>
            <person name="Abrahante J.E."/>
            <person name="Garbe J."/>
        </authorList>
    </citation>
    <scope>NUCLEOTIDE SEQUENCE</scope>
    <source>
        <strain evidence="2">Duluth1</strain>
        <tissue evidence="2">Whole animal</tissue>
    </source>
</reference>
<dbReference type="Proteomes" id="UP000828390">
    <property type="component" value="Unassembled WGS sequence"/>
</dbReference>
<dbReference type="PANTHER" id="PTHR42716">
    <property type="entry name" value="L-ASPARTATE OXIDASE"/>
    <property type="match status" value="1"/>
</dbReference>
<keyword evidence="1" id="KW-0732">Signal</keyword>
<evidence type="ECO:0000313" key="2">
    <source>
        <dbReference type="EMBL" id="KAH3872647.1"/>
    </source>
</evidence>
<comment type="caution">
    <text evidence="2">The sequence shown here is derived from an EMBL/GenBank/DDBJ whole genome shotgun (WGS) entry which is preliminary data.</text>
</comment>
<feature type="chain" id="PRO_5038745155" description="FAD-dependent oxidoreductase" evidence="1">
    <location>
        <begin position="24"/>
        <end position="561"/>
    </location>
</feature>
<dbReference type="EMBL" id="JAIWYP010000002">
    <property type="protein sequence ID" value="KAH3872647.1"/>
    <property type="molecule type" value="Genomic_DNA"/>
</dbReference>
<protein>
    <recommendedName>
        <fullName evidence="4">FAD-dependent oxidoreductase</fullName>
    </recommendedName>
</protein>
<evidence type="ECO:0000256" key="1">
    <source>
        <dbReference type="SAM" id="SignalP"/>
    </source>
</evidence>
<feature type="signal peptide" evidence="1">
    <location>
        <begin position="1"/>
        <end position="23"/>
    </location>
</feature>
<gene>
    <name evidence="2" type="ORF">DPMN_035867</name>
</gene>
<accession>A0A9D4M842</accession>
<dbReference type="AlphaFoldDB" id="A0A9D4M842"/>
<reference evidence="2" key="1">
    <citation type="journal article" date="2019" name="bioRxiv">
        <title>The Genome of the Zebra Mussel, Dreissena polymorpha: A Resource for Invasive Species Research.</title>
        <authorList>
            <person name="McCartney M.A."/>
            <person name="Auch B."/>
            <person name="Kono T."/>
            <person name="Mallez S."/>
            <person name="Zhang Y."/>
            <person name="Obille A."/>
            <person name="Becker A."/>
            <person name="Abrahante J.E."/>
            <person name="Garbe J."/>
            <person name="Badalamenti J.P."/>
            <person name="Herman A."/>
            <person name="Mangelson H."/>
            <person name="Liachko I."/>
            <person name="Sullivan S."/>
            <person name="Sone E.D."/>
            <person name="Koren S."/>
            <person name="Silverstein K.A.T."/>
            <person name="Beckman K.B."/>
            <person name="Gohl D.M."/>
        </authorList>
    </citation>
    <scope>NUCLEOTIDE SEQUENCE</scope>
    <source>
        <strain evidence="2">Duluth1</strain>
        <tissue evidence="2">Whole animal</tissue>
    </source>
</reference>